<reference evidence="2 3" key="1">
    <citation type="submission" date="2024-09" db="EMBL/GenBank/DDBJ databases">
        <authorList>
            <person name="Sun Q."/>
            <person name="Mori K."/>
        </authorList>
    </citation>
    <scope>NUCLEOTIDE SEQUENCE [LARGE SCALE GENOMIC DNA]</scope>
    <source>
        <strain evidence="2 3">CCM 7609</strain>
    </source>
</reference>
<protein>
    <submittedName>
        <fullName evidence="2">Uncharacterized protein</fullName>
    </submittedName>
</protein>
<dbReference type="EMBL" id="JBHMFI010000001">
    <property type="protein sequence ID" value="MFB9071087.1"/>
    <property type="molecule type" value="Genomic_DNA"/>
</dbReference>
<name>A0ABV5FWM1_9MICC</name>
<proteinExistence type="predicted"/>
<sequence length="42" mass="4464">MKAPSGSEGRNSRFSAPTTRLGPSGRNSSTAVTVLWPATMLW</sequence>
<comment type="caution">
    <text evidence="2">The sequence shown here is derived from an EMBL/GenBank/DDBJ whole genome shotgun (WGS) entry which is preliminary data.</text>
</comment>
<evidence type="ECO:0000313" key="2">
    <source>
        <dbReference type="EMBL" id="MFB9071087.1"/>
    </source>
</evidence>
<evidence type="ECO:0000313" key="3">
    <source>
        <dbReference type="Proteomes" id="UP001589575"/>
    </source>
</evidence>
<gene>
    <name evidence="2" type="ORF">ACFFX0_07725</name>
</gene>
<dbReference type="Proteomes" id="UP001589575">
    <property type="component" value="Unassembled WGS sequence"/>
</dbReference>
<accession>A0ABV5FWM1</accession>
<feature type="region of interest" description="Disordered" evidence="1">
    <location>
        <begin position="1"/>
        <end position="30"/>
    </location>
</feature>
<organism evidence="2 3">
    <name type="scientific">Citricoccus parietis</name>
    <dbReference type="NCBI Taxonomy" id="592307"/>
    <lineage>
        <taxon>Bacteria</taxon>
        <taxon>Bacillati</taxon>
        <taxon>Actinomycetota</taxon>
        <taxon>Actinomycetes</taxon>
        <taxon>Micrococcales</taxon>
        <taxon>Micrococcaceae</taxon>
        <taxon>Citricoccus</taxon>
    </lineage>
</organism>
<keyword evidence="3" id="KW-1185">Reference proteome</keyword>
<evidence type="ECO:0000256" key="1">
    <source>
        <dbReference type="SAM" id="MobiDB-lite"/>
    </source>
</evidence>
<feature type="compositionally biased region" description="Polar residues" evidence="1">
    <location>
        <begin position="8"/>
        <end position="18"/>
    </location>
</feature>